<dbReference type="Gene3D" id="2.40.70.10">
    <property type="entry name" value="Acid Proteases"/>
    <property type="match status" value="1"/>
</dbReference>
<organism evidence="2 3">
    <name type="scientific">Drosophila suzukii</name>
    <name type="common">Spotted-wing drosophila fruit fly</name>
    <dbReference type="NCBI Taxonomy" id="28584"/>
    <lineage>
        <taxon>Eukaryota</taxon>
        <taxon>Metazoa</taxon>
        <taxon>Ecdysozoa</taxon>
        <taxon>Arthropoda</taxon>
        <taxon>Hexapoda</taxon>
        <taxon>Insecta</taxon>
        <taxon>Pterygota</taxon>
        <taxon>Neoptera</taxon>
        <taxon>Endopterygota</taxon>
        <taxon>Diptera</taxon>
        <taxon>Brachycera</taxon>
        <taxon>Muscomorpha</taxon>
        <taxon>Ephydroidea</taxon>
        <taxon>Drosophilidae</taxon>
        <taxon>Drosophila</taxon>
        <taxon>Sophophora</taxon>
    </lineage>
</organism>
<evidence type="ECO:0000313" key="3">
    <source>
        <dbReference type="RefSeq" id="XP_070851575.1"/>
    </source>
</evidence>
<dbReference type="PANTHER" id="PTHR47331:SF5">
    <property type="entry name" value="RIBONUCLEASE H"/>
    <property type="match status" value="1"/>
</dbReference>
<keyword evidence="2" id="KW-1185">Reference proteome</keyword>
<evidence type="ECO:0000313" key="2">
    <source>
        <dbReference type="Proteomes" id="UP001652628"/>
    </source>
</evidence>
<feature type="region of interest" description="Disordered" evidence="1">
    <location>
        <begin position="86"/>
        <end position="110"/>
    </location>
</feature>
<dbReference type="InterPro" id="IPR021109">
    <property type="entry name" value="Peptidase_aspartic_dom_sf"/>
</dbReference>
<feature type="compositionally biased region" description="Polar residues" evidence="1">
    <location>
        <begin position="87"/>
        <end position="110"/>
    </location>
</feature>
<evidence type="ECO:0000256" key="1">
    <source>
        <dbReference type="SAM" id="MobiDB-lite"/>
    </source>
</evidence>
<protein>
    <recommendedName>
        <fullName evidence="4">Peptidase A2 domain-containing protein</fullName>
    </recommendedName>
</protein>
<dbReference type="GeneID" id="139352836"/>
<accession>A0ABM4TNN1</accession>
<proteinExistence type="predicted"/>
<evidence type="ECO:0008006" key="4">
    <source>
        <dbReference type="Google" id="ProtNLM"/>
    </source>
</evidence>
<dbReference type="Proteomes" id="UP001652628">
    <property type="component" value="Chromosome 3"/>
</dbReference>
<dbReference type="PANTHER" id="PTHR47331">
    <property type="entry name" value="PHD-TYPE DOMAIN-CONTAINING PROTEIN"/>
    <property type="match status" value="1"/>
</dbReference>
<gene>
    <name evidence="3" type="primary">LOC139352836</name>
</gene>
<reference evidence="3" key="1">
    <citation type="submission" date="2025-08" db="UniProtKB">
        <authorList>
            <consortium name="RefSeq"/>
        </authorList>
    </citation>
    <scope>IDENTIFICATION</scope>
</reference>
<dbReference type="RefSeq" id="XP_070851575.1">
    <property type="nucleotide sequence ID" value="XM_070995474.1"/>
</dbReference>
<sequence length="478" mass="53195">MVNLYHMLEPSQLKEGSALISNSPLLREFLNVLHPLQLPISTTQAWEHSLGNNVEIPTFTKLEVFLHNRLVSIDLIESRKPAVPVRSSIQSTNHRQTTRPSGNSTVRGHSFHSTLESGSIRCSLCQQNHVLRRCPDFLAKDFNAAATETARNVVNGTTLCYTLSLSPEVSRQHASNSGRSAAAVQNAPSTQLFSAVASHLNSTTLLATALVRIVNNSTGQSALVRALIDHGSEGTLITENIVQALRLKRDPVRAEITGIGNTSHNQCRHSTDFTIISCSGSDFNAYVSSAFILRSLTGPNFIKSGRIDLLIGVDIIPQLMLPDIRKGTVAEPIAQNTQLGWIVFVPAEAAQTTSISIRCNLANLNNMVQRFFELDQVSTTRQLNAEEKWCEDHFQQTHIRQPNGKYLVRLPLKTLFDPTQVIGRSRQIALNRFHALERKLNHRPDFSQQYASTIQEYFDLKQIKEVKGSEEEHTRINA</sequence>
<name>A0ABM4TNN1_DROSZ</name>